<evidence type="ECO:0000313" key="2">
    <source>
        <dbReference type="Proteomes" id="UP001521222"/>
    </source>
</evidence>
<reference evidence="1 2" key="1">
    <citation type="submission" date="2024-02" db="EMBL/GenBank/DDBJ databases">
        <title>De novo assembly and annotation of 12 fungi associated with fruit tree decline syndrome in Ontario, Canada.</title>
        <authorList>
            <person name="Sulman M."/>
            <person name="Ellouze W."/>
            <person name="Ilyukhin E."/>
        </authorList>
    </citation>
    <scope>NUCLEOTIDE SEQUENCE [LARGE SCALE GENOMIC DNA]</scope>
    <source>
        <strain evidence="1 2">M97-236</strain>
    </source>
</reference>
<dbReference type="Proteomes" id="UP001521222">
    <property type="component" value="Unassembled WGS sequence"/>
</dbReference>
<sequence length="133" mass="14584">MSKITKPTTAKPSSPHPKLYLKLRCIQAGLRDWELEQAAKKAAAEKAATDETALQASKERTEPKLYLKLRCIQAGLRDWEEAQAANVAALEELDVSKLRTASKVVAEKASTISKKGIQGRCQKGLDYLTAPGY</sequence>
<gene>
    <name evidence="1" type="ORF">SLS59_002545</name>
</gene>
<keyword evidence="2" id="KW-1185">Reference proteome</keyword>
<protein>
    <submittedName>
        <fullName evidence="1">Uncharacterized protein</fullName>
    </submittedName>
</protein>
<dbReference type="EMBL" id="JAKIXB020000006">
    <property type="protein sequence ID" value="KAL1607576.1"/>
    <property type="molecule type" value="Genomic_DNA"/>
</dbReference>
<evidence type="ECO:0000313" key="1">
    <source>
        <dbReference type="EMBL" id="KAL1607576.1"/>
    </source>
</evidence>
<organism evidence="1 2">
    <name type="scientific">Nothophoma quercina</name>
    <dbReference type="NCBI Taxonomy" id="749835"/>
    <lineage>
        <taxon>Eukaryota</taxon>
        <taxon>Fungi</taxon>
        <taxon>Dikarya</taxon>
        <taxon>Ascomycota</taxon>
        <taxon>Pezizomycotina</taxon>
        <taxon>Dothideomycetes</taxon>
        <taxon>Pleosporomycetidae</taxon>
        <taxon>Pleosporales</taxon>
        <taxon>Pleosporineae</taxon>
        <taxon>Didymellaceae</taxon>
        <taxon>Nothophoma</taxon>
    </lineage>
</organism>
<proteinExistence type="predicted"/>
<comment type="caution">
    <text evidence="1">The sequence shown here is derived from an EMBL/GenBank/DDBJ whole genome shotgun (WGS) entry which is preliminary data.</text>
</comment>
<name>A0ABR3RT06_9PLEO</name>
<accession>A0ABR3RT06</accession>